<dbReference type="Gene3D" id="2.40.160.10">
    <property type="entry name" value="Porin"/>
    <property type="match status" value="1"/>
</dbReference>
<evidence type="ECO:0000313" key="5">
    <source>
        <dbReference type="EMBL" id="GHH61383.1"/>
    </source>
</evidence>
<feature type="chain" id="PRO_5037229435" evidence="4">
    <location>
        <begin position="22"/>
        <end position="415"/>
    </location>
</feature>
<evidence type="ECO:0000256" key="2">
    <source>
        <dbReference type="ARBA" id="ARBA00022448"/>
    </source>
</evidence>
<accession>A0A919KL51</accession>
<dbReference type="EMBL" id="BNBA01000058">
    <property type="protein sequence ID" value="GHH61383.1"/>
    <property type="molecule type" value="Genomic_DNA"/>
</dbReference>
<comment type="similarity">
    <text evidence="1">Belongs to the outer membrane porin (Opr) (TC 1.B.25) family.</text>
</comment>
<reference evidence="5" key="2">
    <citation type="submission" date="2020-09" db="EMBL/GenBank/DDBJ databases">
        <authorList>
            <person name="Sun Q."/>
            <person name="Ohkuma M."/>
        </authorList>
    </citation>
    <scope>NUCLEOTIDE SEQUENCE</scope>
    <source>
        <strain evidence="5">JCM 13306</strain>
    </source>
</reference>
<feature type="signal peptide" evidence="4">
    <location>
        <begin position="1"/>
        <end position="21"/>
    </location>
</feature>
<keyword evidence="3 4" id="KW-0732">Signal</keyword>
<dbReference type="PANTHER" id="PTHR34596">
    <property type="entry name" value="CHITOPORIN"/>
    <property type="match status" value="1"/>
</dbReference>
<comment type="caution">
    <text evidence="5">The sequence shown here is derived from an EMBL/GenBank/DDBJ whole genome shotgun (WGS) entry which is preliminary data.</text>
</comment>
<dbReference type="RefSeq" id="WP_434030149.1">
    <property type="nucleotide sequence ID" value="NZ_BNBA01000058.1"/>
</dbReference>
<name>A0A919KL51_9XANT</name>
<dbReference type="Pfam" id="PF03573">
    <property type="entry name" value="OprD"/>
    <property type="match status" value="1"/>
</dbReference>
<sequence>MRIFHCACAASLALLAVQAKAEDGFLAGASADLTATNYYFNRDFRSGAGQGKREEWAQGFIVDAKSGYTPGAVGFGVDLLALSAFKLDGVSYEEGTGILPTDEHGARHALLHLAPAAKLRFADSVLRVGADVPNQPILRSSTSRLLPQTFQGASLRSRDVAGLDLLLARYTRSWYREGTGNVPLTITNKNDRFAGTPDSDHFDMFSAQYALTPNVSLRYQAGELDQIYRQQLFNLLHRLPLWGGSLNSDIRYFDSTGAGASRAGAVDNRMWNVHVGWEWRGQEWGASYQRLDGATGMPWVGGTDADVFTWTNISDFMERDERSWRLRYTLDGDKAGLPGFKAMLRYIHADHARPATRPGEGREWARDLDLMYSFRQGALKHLSVRWVYSVFRSNFARDADENRIILQYKIPLYGS</sequence>
<proteinExistence type="inferred from homology"/>
<organism evidence="5 6">
    <name type="scientific">Xanthomonas boreopolis</name>
    <dbReference type="NCBI Taxonomy" id="86183"/>
    <lineage>
        <taxon>Bacteria</taxon>
        <taxon>Pseudomonadati</taxon>
        <taxon>Pseudomonadota</taxon>
        <taxon>Gammaproteobacteria</taxon>
        <taxon>Lysobacterales</taxon>
        <taxon>Lysobacteraceae</taxon>
        <taxon>Xanthomonas</taxon>
    </lineage>
</organism>
<evidence type="ECO:0000256" key="1">
    <source>
        <dbReference type="ARBA" id="ARBA00009075"/>
    </source>
</evidence>
<dbReference type="AlphaFoldDB" id="A0A919KL51"/>
<dbReference type="GO" id="GO:0015288">
    <property type="term" value="F:porin activity"/>
    <property type="evidence" value="ECO:0007669"/>
    <property type="project" value="TreeGrafter"/>
</dbReference>
<reference evidence="5" key="1">
    <citation type="journal article" date="2014" name="Int. J. Syst. Evol. Microbiol.">
        <title>Complete genome sequence of Corynebacterium casei LMG S-19264T (=DSM 44701T), isolated from a smear-ripened cheese.</title>
        <authorList>
            <consortium name="US DOE Joint Genome Institute (JGI-PGF)"/>
            <person name="Walter F."/>
            <person name="Albersmeier A."/>
            <person name="Kalinowski J."/>
            <person name="Ruckert C."/>
        </authorList>
    </citation>
    <scope>NUCLEOTIDE SEQUENCE</scope>
    <source>
        <strain evidence="5">JCM 13306</strain>
    </source>
</reference>
<keyword evidence="2" id="KW-0813">Transport</keyword>
<gene>
    <name evidence="5" type="ORF">GCM10009090_37820</name>
</gene>
<dbReference type="InterPro" id="IPR005318">
    <property type="entry name" value="OM_porin_bac"/>
</dbReference>
<keyword evidence="6" id="KW-1185">Reference proteome</keyword>
<dbReference type="PANTHER" id="PTHR34596:SF2">
    <property type="entry name" value="CHITOPORIN"/>
    <property type="match status" value="1"/>
</dbReference>
<dbReference type="GO" id="GO:0016020">
    <property type="term" value="C:membrane"/>
    <property type="evidence" value="ECO:0007669"/>
    <property type="project" value="InterPro"/>
</dbReference>
<dbReference type="Proteomes" id="UP000623958">
    <property type="component" value="Unassembled WGS sequence"/>
</dbReference>
<protein>
    <submittedName>
        <fullName evidence="5">Porin</fullName>
    </submittedName>
</protein>
<evidence type="ECO:0000256" key="4">
    <source>
        <dbReference type="SAM" id="SignalP"/>
    </source>
</evidence>
<dbReference type="InterPro" id="IPR023614">
    <property type="entry name" value="Porin_dom_sf"/>
</dbReference>
<evidence type="ECO:0000256" key="3">
    <source>
        <dbReference type="ARBA" id="ARBA00022729"/>
    </source>
</evidence>
<evidence type="ECO:0000313" key="6">
    <source>
        <dbReference type="Proteomes" id="UP000623958"/>
    </source>
</evidence>